<dbReference type="EMBL" id="SKFG01000011">
    <property type="protein sequence ID" value="TCZ76837.1"/>
    <property type="molecule type" value="Genomic_DNA"/>
</dbReference>
<dbReference type="PANTHER" id="PTHR47505">
    <property type="entry name" value="DNA UTILIZATION PROTEIN YHGH"/>
    <property type="match status" value="1"/>
</dbReference>
<dbReference type="Proteomes" id="UP000295418">
    <property type="component" value="Unassembled WGS sequence"/>
</dbReference>
<comment type="similarity">
    <text evidence="1">Belongs to the ComF/GntX family.</text>
</comment>
<dbReference type="AlphaFoldDB" id="A0A4R4EBZ0"/>
<proteinExistence type="inferred from homology"/>
<dbReference type="InterPro" id="IPR000836">
    <property type="entry name" value="PRTase_dom"/>
</dbReference>
<organism evidence="2 3">
    <name type="scientific">Paenibacillus albiflavus</name>
    <dbReference type="NCBI Taxonomy" id="2545760"/>
    <lineage>
        <taxon>Bacteria</taxon>
        <taxon>Bacillati</taxon>
        <taxon>Bacillota</taxon>
        <taxon>Bacilli</taxon>
        <taxon>Bacillales</taxon>
        <taxon>Paenibacillaceae</taxon>
        <taxon>Paenibacillus</taxon>
    </lineage>
</organism>
<dbReference type="CDD" id="cd06223">
    <property type="entry name" value="PRTases_typeI"/>
    <property type="match status" value="1"/>
</dbReference>
<dbReference type="PANTHER" id="PTHR47505:SF1">
    <property type="entry name" value="DNA UTILIZATION PROTEIN YHGH"/>
    <property type="match status" value="1"/>
</dbReference>
<evidence type="ECO:0000313" key="2">
    <source>
        <dbReference type="EMBL" id="TCZ76837.1"/>
    </source>
</evidence>
<accession>A0A4R4EBZ0</accession>
<dbReference type="RefSeq" id="WP_132418425.1">
    <property type="nucleotide sequence ID" value="NZ_SKFG01000011.1"/>
</dbReference>
<evidence type="ECO:0000313" key="3">
    <source>
        <dbReference type="Proteomes" id="UP000295418"/>
    </source>
</evidence>
<sequence>MSKLVSWFQDLHRVLRPAHQTCIQCNQQAVMKAEWLGFCKRCMERIPWIREIHCPTCGRYETCPDCHRRTDQKFVMNRSAVQYNADMKAMLARYKYRGDERLCETMSNMLMYAYVHLQSALTKNQASGKRTPNERYQQIITYVPISPERQAERGFNQAELLALRLGQQVKLPVIDLLQRTRHTDKQSFKSRSERLDSLDNVFRIKKDIDNQLISADIHAIRIYVIDDVYTTGSTLQQCASAIKEAWPLAEVYGLAWAR</sequence>
<dbReference type="InterPro" id="IPR029057">
    <property type="entry name" value="PRTase-like"/>
</dbReference>
<dbReference type="InterPro" id="IPR051910">
    <property type="entry name" value="ComF/GntX_DNA_util-trans"/>
</dbReference>
<reference evidence="2 3" key="1">
    <citation type="submission" date="2019-03" db="EMBL/GenBank/DDBJ databases">
        <authorList>
            <person name="Kim M.K.M."/>
        </authorList>
    </citation>
    <scope>NUCLEOTIDE SEQUENCE [LARGE SCALE GENOMIC DNA]</scope>
    <source>
        <strain evidence="2 3">18JY21-1</strain>
    </source>
</reference>
<evidence type="ECO:0000256" key="1">
    <source>
        <dbReference type="ARBA" id="ARBA00008007"/>
    </source>
</evidence>
<dbReference type="OrthoDB" id="9779910at2"/>
<gene>
    <name evidence="2" type="ORF">E0485_12710</name>
</gene>
<name>A0A4R4EBZ0_9BACL</name>
<dbReference type="SUPFAM" id="SSF53271">
    <property type="entry name" value="PRTase-like"/>
    <property type="match status" value="1"/>
</dbReference>
<comment type="caution">
    <text evidence="2">The sequence shown here is derived from an EMBL/GenBank/DDBJ whole genome shotgun (WGS) entry which is preliminary data.</text>
</comment>
<protein>
    <submittedName>
        <fullName evidence="2">ComF family protein</fullName>
    </submittedName>
</protein>
<keyword evidence="3" id="KW-1185">Reference proteome</keyword>
<dbReference type="Gene3D" id="3.40.50.2020">
    <property type="match status" value="1"/>
</dbReference>